<dbReference type="SUPFAM" id="SSF49464">
    <property type="entry name" value="Carboxypeptidase regulatory domain-like"/>
    <property type="match status" value="1"/>
</dbReference>
<dbReference type="InterPro" id="IPR036942">
    <property type="entry name" value="Beta-barrel_TonB_sf"/>
</dbReference>
<evidence type="ECO:0000256" key="10">
    <source>
        <dbReference type="PROSITE-ProRule" id="PRU01360"/>
    </source>
</evidence>
<dbReference type="PANTHER" id="PTHR30069:SF29">
    <property type="entry name" value="HEMOGLOBIN AND HEMOGLOBIN-HAPTOGLOBIN-BINDING PROTEIN 1-RELATED"/>
    <property type="match status" value="1"/>
</dbReference>
<dbReference type="SUPFAM" id="SSF56935">
    <property type="entry name" value="Porins"/>
    <property type="match status" value="1"/>
</dbReference>
<protein>
    <submittedName>
        <fullName evidence="14">TonB family protein</fullName>
    </submittedName>
</protein>
<keyword evidence="6 12" id="KW-0732">Signal</keyword>
<evidence type="ECO:0000259" key="13">
    <source>
        <dbReference type="PROSITE" id="PS52015"/>
    </source>
</evidence>
<evidence type="ECO:0000256" key="1">
    <source>
        <dbReference type="ARBA" id="ARBA00004167"/>
    </source>
</evidence>
<keyword evidence="8 10" id="KW-0472">Membrane</keyword>
<keyword evidence="7" id="KW-1133">Transmembrane helix</keyword>
<evidence type="ECO:0000313" key="14">
    <source>
        <dbReference type="EMBL" id="MRG97971.1"/>
    </source>
</evidence>
<evidence type="ECO:0000256" key="8">
    <source>
        <dbReference type="ARBA" id="ARBA00023136"/>
    </source>
</evidence>
<feature type="domain" description="TonB C-terminal" evidence="13">
    <location>
        <begin position="53"/>
        <end position="149"/>
    </location>
</feature>
<dbReference type="SUPFAM" id="SSF74653">
    <property type="entry name" value="TolA/TonB C-terminal domain"/>
    <property type="match status" value="1"/>
</dbReference>
<dbReference type="NCBIfam" id="TIGR01352">
    <property type="entry name" value="tonB_Cterm"/>
    <property type="match status" value="1"/>
</dbReference>
<evidence type="ECO:0000313" key="15">
    <source>
        <dbReference type="Proteomes" id="UP000440224"/>
    </source>
</evidence>
<comment type="subcellular location">
    <subcellularLocation>
        <location evidence="2 10">Cell outer membrane</location>
        <topology evidence="2 10">Multi-pass membrane protein</topology>
    </subcellularLocation>
    <subcellularLocation>
        <location evidence="1">Membrane</location>
        <topology evidence="1">Single-pass membrane protein</topology>
    </subcellularLocation>
</comment>
<evidence type="ECO:0000256" key="9">
    <source>
        <dbReference type="ARBA" id="ARBA00023237"/>
    </source>
</evidence>
<dbReference type="InterPro" id="IPR008969">
    <property type="entry name" value="CarboxyPept-like_regulatory"/>
</dbReference>
<dbReference type="Gene3D" id="3.30.1150.10">
    <property type="match status" value="1"/>
</dbReference>
<evidence type="ECO:0000256" key="4">
    <source>
        <dbReference type="ARBA" id="ARBA00022452"/>
    </source>
</evidence>
<dbReference type="Pfam" id="PF13620">
    <property type="entry name" value="CarboxypepD_reg"/>
    <property type="match status" value="1"/>
</dbReference>
<evidence type="ECO:0000256" key="2">
    <source>
        <dbReference type="ARBA" id="ARBA00004571"/>
    </source>
</evidence>
<dbReference type="PANTHER" id="PTHR30069">
    <property type="entry name" value="TONB-DEPENDENT OUTER MEMBRANE RECEPTOR"/>
    <property type="match status" value="1"/>
</dbReference>
<dbReference type="InterPro" id="IPR037682">
    <property type="entry name" value="TonB_C"/>
</dbReference>
<name>A0A6N7QAT1_9BACT</name>
<evidence type="ECO:0000256" key="3">
    <source>
        <dbReference type="ARBA" id="ARBA00022448"/>
    </source>
</evidence>
<comment type="caution">
    <text evidence="14">The sequence shown here is derived from an EMBL/GenBank/DDBJ whole genome shotgun (WGS) entry which is preliminary data.</text>
</comment>
<accession>A0A6N7QAT1</accession>
<dbReference type="GO" id="GO:0015344">
    <property type="term" value="F:siderophore uptake transmembrane transporter activity"/>
    <property type="evidence" value="ECO:0007669"/>
    <property type="project" value="TreeGrafter"/>
</dbReference>
<evidence type="ECO:0000256" key="6">
    <source>
        <dbReference type="ARBA" id="ARBA00022729"/>
    </source>
</evidence>
<feature type="signal peptide" evidence="12">
    <location>
        <begin position="1"/>
        <end position="34"/>
    </location>
</feature>
<dbReference type="PROSITE" id="PS52015">
    <property type="entry name" value="TONB_CTD"/>
    <property type="match status" value="1"/>
</dbReference>
<keyword evidence="5 10" id="KW-0812">Transmembrane</keyword>
<dbReference type="InterPro" id="IPR012910">
    <property type="entry name" value="Plug_dom"/>
</dbReference>
<dbReference type="Gene3D" id="2.170.130.10">
    <property type="entry name" value="TonB-dependent receptor, plug domain"/>
    <property type="match status" value="1"/>
</dbReference>
<feature type="chain" id="PRO_5026664164" evidence="12">
    <location>
        <begin position="35"/>
        <end position="906"/>
    </location>
</feature>
<feature type="compositionally biased region" description="Low complexity" evidence="11">
    <location>
        <begin position="33"/>
        <end position="46"/>
    </location>
</feature>
<dbReference type="Pfam" id="PF07715">
    <property type="entry name" value="Plug"/>
    <property type="match status" value="1"/>
</dbReference>
<dbReference type="InterPro" id="IPR037066">
    <property type="entry name" value="Plug_dom_sf"/>
</dbReference>
<dbReference type="Pfam" id="PF03544">
    <property type="entry name" value="TonB_C"/>
    <property type="match status" value="1"/>
</dbReference>
<reference evidence="14 15" key="1">
    <citation type="submission" date="2019-10" db="EMBL/GenBank/DDBJ databases">
        <title>A soil myxobacterium in the family Polyangiaceae.</title>
        <authorList>
            <person name="Li Y."/>
            <person name="Wang J."/>
        </authorList>
    </citation>
    <scope>NUCLEOTIDE SEQUENCE [LARGE SCALE GENOMIC DNA]</scope>
    <source>
        <strain evidence="14 15">DSM 14734</strain>
    </source>
</reference>
<evidence type="ECO:0000256" key="5">
    <source>
        <dbReference type="ARBA" id="ARBA00022692"/>
    </source>
</evidence>
<comment type="similarity">
    <text evidence="10">Belongs to the TonB-dependent receptor family.</text>
</comment>
<dbReference type="InterPro" id="IPR006260">
    <property type="entry name" value="TonB/TolA_C"/>
</dbReference>
<dbReference type="Proteomes" id="UP000440224">
    <property type="component" value="Unassembled WGS sequence"/>
</dbReference>
<evidence type="ECO:0000256" key="12">
    <source>
        <dbReference type="SAM" id="SignalP"/>
    </source>
</evidence>
<gene>
    <name evidence="14" type="ORF">GF068_39590</name>
</gene>
<dbReference type="PROSITE" id="PS52016">
    <property type="entry name" value="TONB_DEPENDENT_REC_3"/>
    <property type="match status" value="1"/>
</dbReference>
<keyword evidence="15" id="KW-1185">Reference proteome</keyword>
<keyword evidence="4 10" id="KW-1134">Transmembrane beta strand</keyword>
<dbReference type="InterPro" id="IPR039426">
    <property type="entry name" value="TonB-dep_rcpt-like"/>
</dbReference>
<dbReference type="Gene3D" id="2.60.40.1120">
    <property type="entry name" value="Carboxypeptidase-like, regulatory domain"/>
    <property type="match status" value="1"/>
</dbReference>
<keyword evidence="3 10" id="KW-0813">Transport</keyword>
<dbReference type="GO" id="GO:0044718">
    <property type="term" value="P:siderophore transmembrane transport"/>
    <property type="evidence" value="ECO:0007669"/>
    <property type="project" value="TreeGrafter"/>
</dbReference>
<evidence type="ECO:0000256" key="11">
    <source>
        <dbReference type="SAM" id="MobiDB-lite"/>
    </source>
</evidence>
<feature type="region of interest" description="Disordered" evidence="11">
    <location>
        <begin position="33"/>
        <end position="59"/>
    </location>
</feature>
<dbReference type="AlphaFoldDB" id="A0A6N7QAT1"/>
<proteinExistence type="inferred from homology"/>
<keyword evidence="9 10" id="KW-0998">Cell outer membrane</keyword>
<sequence>MRYDHVNVLPCQKRAFALLLAGLVAGSSAAPALAQTAPPGDAASPGAPAPPASGPAMPRPLNYQPPVYPPEAEKAGLEATVTLQLDIDKTGKVKNVVVIEPAGHGFDESAVEAAKKLEFDPARKADGTPAAARILYRYSFALKKAEPPPDVGSGDKPSAAQASESLRGVVITSDGDVPLAGAAVLLSGPDGQNEATVDESGGFRFDGLGPGKYRVIITAPGYDALDVTEEIAAGEAIEVKYRLVAASDGLEVVVRGARSPREVTKRTLEQREMLRIPGTNGDALRALQNLPGVARPPAIAGILLVRGSAPQDTQTFLDGTQIPLIYHFGGLSSVVPTEMIERIDFFPGNFSAQYGRVMGGIVDVAVRAPKNDGKYHGMAQADLVDARFIAEGPVPGTKNKVRFIAGARRSYLDATLGLALDAAGAGITQLPVYWDYQLGLEANPTPSSSVRLTFFGADDSIALVADQPPPGEPAISGNAGFHTGFHRIQLRYDNDIDDKNRFSAVAAFGIDQLDFGVGPFFFNLTNYSITGRAEYTRRISKGMTLNTGLDVFTNYADAKYRGPAPPRPGEPSGGPFSTRPLIESEFSGWVTSPAGYVELEIAPTGRAKLVPGIRIDGNSRTEGIDVSPRVNGRVDLTSKFPRSTIKGGVGAYTQPPQPQETIPPFGTAGLRSNRAIHYAIGAEQEFTRNIELSVEGFYKQLDRLVSQRPSAVGGGTVRENLGKGRIFGAEFLLKYKADSNFFGWVAYTLSRSLRTPLPGAEEQPVSFDQTHILTALGSYRLGGGWEFGARFRLVSGNLTTPNVCNFEQEGCIPNRANALYNASVGTYTALPYSGPFSERFPMFHQLDIRLDRRFRFKSWQLSLYLDVQNVYNSQNVEGIDYNFNYTARQYVTGVPILPSFGIRGDF</sequence>
<dbReference type="GO" id="GO:0009279">
    <property type="term" value="C:cell outer membrane"/>
    <property type="evidence" value="ECO:0007669"/>
    <property type="project" value="UniProtKB-SubCell"/>
</dbReference>
<organism evidence="14 15">
    <name type="scientific">Polyangium spumosum</name>
    <dbReference type="NCBI Taxonomy" id="889282"/>
    <lineage>
        <taxon>Bacteria</taxon>
        <taxon>Pseudomonadati</taxon>
        <taxon>Myxococcota</taxon>
        <taxon>Polyangia</taxon>
        <taxon>Polyangiales</taxon>
        <taxon>Polyangiaceae</taxon>
        <taxon>Polyangium</taxon>
    </lineage>
</organism>
<dbReference type="EMBL" id="WJIE01000023">
    <property type="protein sequence ID" value="MRG97971.1"/>
    <property type="molecule type" value="Genomic_DNA"/>
</dbReference>
<dbReference type="Gene3D" id="2.40.170.20">
    <property type="entry name" value="TonB-dependent receptor, beta-barrel domain"/>
    <property type="match status" value="1"/>
</dbReference>
<evidence type="ECO:0000256" key="7">
    <source>
        <dbReference type="ARBA" id="ARBA00022989"/>
    </source>
</evidence>